<gene>
    <name evidence="6 7" type="primary">LOC117361527</name>
</gene>
<keyword evidence="5" id="KW-1185">Reference proteome</keyword>
<dbReference type="GeneID" id="117361527"/>
<dbReference type="InterPro" id="IPR012677">
    <property type="entry name" value="Nucleotide-bd_a/b_plait_sf"/>
</dbReference>
<dbReference type="InterPro" id="IPR035979">
    <property type="entry name" value="RBD_domain_sf"/>
</dbReference>
<dbReference type="AlphaFoldDB" id="A0A6P8R476"/>
<dbReference type="Pfam" id="PF00076">
    <property type="entry name" value="RRM_1"/>
    <property type="match status" value="1"/>
</dbReference>
<dbReference type="GO" id="GO:0003723">
    <property type="term" value="F:RNA binding"/>
    <property type="evidence" value="ECO:0007669"/>
    <property type="project" value="UniProtKB-UniRule"/>
</dbReference>
<dbReference type="PROSITE" id="PS50102">
    <property type="entry name" value="RRM"/>
    <property type="match status" value="1"/>
</dbReference>
<dbReference type="PANTHER" id="PTHR23189">
    <property type="entry name" value="RNA RECOGNITION MOTIF-CONTAINING"/>
    <property type="match status" value="1"/>
</dbReference>
<dbReference type="KEGG" id="gsh:117361527"/>
<evidence type="ECO:0000259" key="4">
    <source>
        <dbReference type="PROSITE" id="PS50102"/>
    </source>
</evidence>
<feature type="region of interest" description="Disordered" evidence="3">
    <location>
        <begin position="1"/>
        <end position="22"/>
    </location>
</feature>
<feature type="domain" description="RRM" evidence="4">
    <location>
        <begin position="271"/>
        <end position="345"/>
    </location>
</feature>
<feature type="compositionally biased region" description="Acidic residues" evidence="3">
    <location>
        <begin position="11"/>
        <end position="21"/>
    </location>
</feature>
<evidence type="ECO:0000313" key="6">
    <source>
        <dbReference type="RefSeq" id="XP_033802879.1"/>
    </source>
</evidence>
<organism evidence="5 7">
    <name type="scientific">Geotrypetes seraphini</name>
    <name type="common">Gaboon caecilian</name>
    <name type="synonym">Caecilia seraphini</name>
    <dbReference type="NCBI Taxonomy" id="260995"/>
    <lineage>
        <taxon>Eukaryota</taxon>
        <taxon>Metazoa</taxon>
        <taxon>Chordata</taxon>
        <taxon>Craniata</taxon>
        <taxon>Vertebrata</taxon>
        <taxon>Euteleostomi</taxon>
        <taxon>Amphibia</taxon>
        <taxon>Gymnophiona</taxon>
        <taxon>Geotrypetes</taxon>
    </lineage>
</organism>
<keyword evidence="1 2" id="KW-0694">RNA-binding</keyword>
<sequence>MESKVFHRDDLEDSNTDDSEDSFYTVYSTNSSDDDQSDTLLNFFKLTSSIKVNQCVDATSDFRDYCTSSKSTCFETSLVSRGNNTEISLLSNYRNKAWQHESSRSVGCNTDTSYIRDVQEVGSQTIWVDAQENPIVADLALVDSTSLIQGSLKMGINEYSIDLKEPADRNFTNEKAELASSLFTSLAELEARYKIMKEKLLRGTPLEALLPLFMEVDMKTSDASYTPSMLSCNSDNSSPVQNISSMVLEGALYQENEKKDVKVVNELKEEFYVHVGSLHPSVSEAEVRTLFQRYDVSEVLIHEYSLKKSFAFLTFKTARQAEMAVEEMDGKQIHGKNIKVRLIRVAREAISSTIGALPSLDHQVIFGKNIEEKVVSNTSPDFSVLPDSNTTDLTIVDFIPNLTTFVNSDPNVSVMALSDLQTGTMSTPNTVHCKATTSCTIANSVLPISPSVSAKTVSNFSLPLSSSLPTISAPNSSLSPNCPQSSWAMHSSCIVPCIVSNTGPASWQMANSYPPSWLVNSSAHRCWWVPCSSQSPWPVPCSSQAPWSMPCTSQTPWPIPCSSQAPWSMPCPSPATWPLSSPIKSPGMLKTIPTVTSKASFSAPQVTSATALSQEMNSTLGSSRAAYTSLASSKAVTIVPAPYFAPSSSMASTEVSVCSSKVTSCVTSQFSTVKVSVPSRKIDSAVSALSKTKGSVFSVPSKAMFSGVSHPSKIKDSAIFSPSKVIGSAVCAPSKATVDLSKGCYSALASFMMTGTSHGSSAPKFIFVQYEYQSFEEDPIQLRPVTRIPNVCGIYKSQNYMMVNNFCKLMKKMTKLHPTAGRDKLKELVHMVAKEDNYMPVDTILERAFLI</sequence>
<reference evidence="6 7" key="1">
    <citation type="submission" date="2025-04" db="UniProtKB">
        <authorList>
            <consortium name="RefSeq"/>
        </authorList>
    </citation>
    <scope>IDENTIFICATION</scope>
</reference>
<proteinExistence type="predicted"/>
<protein>
    <submittedName>
        <fullName evidence="6 7">Uncharacterized protein LOC117361527 isoform X1</fullName>
    </submittedName>
</protein>
<evidence type="ECO:0000256" key="1">
    <source>
        <dbReference type="ARBA" id="ARBA00022884"/>
    </source>
</evidence>
<dbReference type="InterPro" id="IPR000504">
    <property type="entry name" value="RRM_dom"/>
</dbReference>
<dbReference type="Proteomes" id="UP000515159">
    <property type="component" value="Chromosome 5"/>
</dbReference>
<dbReference type="RefSeq" id="XP_033802880.1">
    <property type="nucleotide sequence ID" value="XM_033946989.1"/>
</dbReference>
<accession>A0A6P8R476</accession>
<evidence type="ECO:0000313" key="5">
    <source>
        <dbReference type="Proteomes" id="UP000515159"/>
    </source>
</evidence>
<dbReference type="SUPFAM" id="SSF54928">
    <property type="entry name" value="RNA-binding domain, RBD"/>
    <property type="match status" value="1"/>
</dbReference>
<evidence type="ECO:0000256" key="3">
    <source>
        <dbReference type="SAM" id="MobiDB-lite"/>
    </source>
</evidence>
<dbReference type="OrthoDB" id="9941526at2759"/>
<dbReference type="Gene3D" id="3.30.70.330">
    <property type="match status" value="1"/>
</dbReference>
<evidence type="ECO:0000313" key="7">
    <source>
        <dbReference type="RefSeq" id="XP_033802880.1"/>
    </source>
</evidence>
<evidence type="ECO:0000256" key="2">
    <source>
        <dbReference type="PROSITE-ProRule" id="PRU00176"/>
    </source>
</evidence>
<dbReference type="RefSeq" id="XP_033802879.1">
    <property type="nucleotide sequence ID" value="XM_033946988.1"/>
</dbReference>
<dbReference type="SMART" id="SM00360">
    <property type="entry name" value="RRM"/>
    <property type="match status" value="1"/>
</dbReference>
<name>A0A6P8R476_GEOSA</name>
<feature type="compositionally biased region" description="Basic and acidic residues" evidence="3">
    <location>
        <begin position="1"/>
        <end position="10"/>
    </location>
</feature>